<proteinExistence type="predicted"/>
<feature type="compositionally biased region" description="Polar residues" evidence="5">
    <location>
        <begin position="17"/>
        <end position="35"/>
    </location>
</feature>
<feature type="compositionally biased region" description="Polar residues" evidence="5">
    <location>
        <begin position="49"/>
        <end position="80"/>
    </location>
</feature>
<name>A0A8H7SCI9_9FUNG</name>
<feature type="transmembrane region" description="Helical" evidence="6">
    <location>
        <begin position="201"/>
        <end position="220"/>
    </location>
</feature>
<evidence type="ECO:0000256" key="5">
    <source>
        <dbReference type="SAM" id="MobiDB-lite"/>
    </source>
</evidence>
<dbReference type="AlphaFoldDB" id="A0A8H7SCI9"/>
<dbReference type="GO" id="GO:0032588">
    <property type="term" value="C:trans-Golgi network membrane"/>
    <property type="evidence" value="ECO:0007669"/>
    <property type="project" value="TreeGrafter"/>
</dbReference>
<evidence type="ECO:0000256" key="3">
    <source>
        <dbReference type="ARBA" id="ARBA00022989"/>
    </source>
</evidence>
<protein>
    <recommendedName>
        <fullName evidence="9">Scamp-domain-containing protein</fullName>
    </recommendedName>
</protein>
<dbReference type="OrthoDB" id="242866at2759"/>
<keyword evidence="8" id="KW-1185">Reference proteome</keyword>
<comment type="subcellular location">
    <subcellularLocation>
        <location evidence="1">Membrane</location>
        <topology evidence="1">Multi-pass membrane protein</topology>
    </subcellularLocation>
</comment>
<sequence>MAHHQPSPFDDPANPFQDPTITSALNSNNQESTFALEQDPLHNDRHDNNFNATHNNENDNFTSFRQYPDNNQDPFSTVHNQKALVDSQEPEQISGTSHGDGSSSNDLNAREEALRQKERELAEREAHLEERRRPHANNFPPCFPIMYLDITTEIPLNHQSTVWWLYREWLWFELTLVWNFVACLCLLFSHPESVTSAPTDLGIALTEMFTHTLASFFLWYRPVYNAYMKEVSLYYTMYFIFNGFHILYTIYKAVGIPNTGGSGLILVIALFTDGYVVTGVIALLAAICWIGMGCLAIYLYKKTYDHYKAVGHTFKEAKDDAYGRIGRSSQARNAAFSLAMNNRQ</sequence>
<accession>A0A8H7SCI9</accession>
<evidence type="ECO:0000256" key="1">
    <source>
        <dbReference type="ARBA" id="ARBA00004141"/>
    </source>
</evidence>
<dbReference type="GO" id="GO:0015031">
    <property type="term" value="P:protein transport"/>
    <property type="evidence" value="ECO:0007669"/>
    <property type="project" value="InterPro"/>
</dbReference>
<feature type="region of interest" description="Disordered" evidence="5">
    <location>
        <begin position="1"/>
        <end position="115"/>
    </location>
</feature>
<dbReference type="GO" id="GO:0055038">
    <property type="term" value="C:recycling endosome membrane"/>
    <property type="evidence" value="ECO:0007669"/>
    <property type="project" value="TreeGrafter"/>
</dbReference>
<evidence type="ECO:0000256" key="4">
    <source>
        <dbReference type="ARBA" id="ARBA00023136"/>
    </source>
</evidence>
<keyword evidence="3 6" id="KW-1133">Transmembrane helix</keyword>
<organism evidence="7 8">
    <name type="scientific">Circinella minor</name>
    <dbReference type="NCBI Taxonomy" id="1195481"/>
    <lineage>
        <taxon>Eukaryota</taxon>
        <taxon>Fungi</taxon>
        <taxon>Fungi incertae sedis</taxon>
        <taxon>Mucoromycota</taxon>
        <taxon>Mucoromycotina</taxon>
        <taxon>Mucoromycetes</taxon>
        <taxon>Mucorales</taxon>
        <taxon>Lichtheimiaceae</taxon>
        <taxon>Circinella</taxon>
    </lineage>
</organism>
<comment type="caution">
    <text evidence="7">The sequence shown here is derived from an EMBL/GenBank/DDBJ whole genome shotgun (WGS) entry which is preliminary data.</text>
</comment>
<feature type="transmembrane region" description="Helical" evidence="6">
    <location>
        <begin position="169"/>
        <end position="189"/>
    </location>
</feature>
<gene>
    <name evidence="7" type="ORF">INT45_000993</name>
</gene>
<dbReference type="PANTHER" id="PTHR10687:SF90">
    <property type="entry name" value="SECRETORY CARRIER MEMBRANE PROTEIN"/>
    <property type="match status" value="1"/>
</dbReference>
<evidence type="ECO:0008006" key="9">
    <source>
        <dbReference type="Google" id="ProtNLM"/>
    </source>
</evidence>
<evidence type="ECO:0000256" key="2">
    <source>
        <dbReference type="ARBA" id="ARBA00022692"/>
    </source>
</evidence>
<feature type="transmembrane region" description="Helical" evidence="6">
    <location>
        <begin position="232"/>
        <end position="254"/>
    </location>
</feature>
<evidence type="ECO:0000313" key="7">
    <source>
        <dbReference type="EMBL" id="KAG2226646.1"/>
    </source>
</evidence>
<keyword evidence="2 6" id="KW-0812">Transmembrane</keyword>
<dbReference type="PANTHER" id="PTHR10687">
    <property type="entry name" value="SECRETORY CARRIER-ASSOCIATED MEMBRANE PROTEIN SCAMP"/>
    <property type="match status" value="1"/>
</dbReference>
<evidence type="ECO:0000256" key="6">
    <source>
        <dbReference type="SAM" id="Phobius"/>
    </source>
</evidence>
<feature type="compositionally biased region" description="Polar residues" evidence="5">
    <location>
        <begin position="90"/>
        <end position="107"/>
    </location>
</feature>
<dbReference type="Pfam" id="PF04144">
    <property type="entry name" value="SCAMP"/>
    <property type="match status" value="1"/>
</dbReference>
<dbReference type="Proteomes" id="UP000646827">
    <property type="component" value="Unassembled WGS sequence"/>
</dbReference>
<dbReference type="InterPro" id="IPR007273">
    <property type="entry name" value="SCAMP"/>
</dbReference>
<feature type="compositionally biased region" description="Basic and acidic residues" evidence="5">
    <location>
        <begin position="39"/>
        <end position="48"/>
    </location>
</feature>
<reference evidence="7 8" key="1">
    <citation type="submission" date="2020-12" db="EMBL/GenBank/DDBJ databases">
        <title>Metabolic potential, ecology and presence of endohyphal bacteria is reflected in genomic diversity of Mucoromycotina.</title>
        <authorList>
            <person name="Muszewska A."/>
            <person name="Okrasinska A."/>
            <person name="Steczkiewicz K."/>
            <person name="Drgas O."/>
            <person name="Orlowska M."/>
            <person name="Perlinska-Lenart U."/>
            <person name="Aleksandrzak-Piekarczyk T."/>
            <person name="Szatraj K."/>
            <person name="Zielenkiewicz U."/>
            <person name="Pilsyk S."/>
            <person name="Malc E."/>
            <person name="Mieczkowski P."/>
            <person name="Kruszewska J.S."/>
            <person name="Biernat P."/>
            <person name="Pawlowska J."/>
        </authorList>
    </citation>
    <scope>NUCLEOTIDE SEQUENCE [LARGE SCALE GENOMIC DNA]</scope>
    <source>
        <strain evidence="7 8">CBS 142.35</strain>
    </source>
</reference>
<keyword evidence="4 6" id="KW-0472">Membrane</keyword>
<dbReference type="EMBL" id="JAEPRB010000014">
    <property type="protein sequence ID" value="KAG2226646.1"/>
    <property type="molecule type" value="Genomic_DNA"/>
</dbReference>
<feature type="transmembrane region" description="Helical" evidence="6">
    <location>
        <begin position="274"/>
        <end position="300"/>
    </location>
</feature>
<evidence type="ECO:0000313" key="8">
    <source>
        <dbReference type="Proteomes" id="UP000646827"/>
    </source>
</evidence>